<dbReference type="eggNOG" id="COG3894">
    <property type="taxonomic scope" value="Bacteria"/>
</dbReference>
<dbReference type="InterPro" id="IPR041414">
    <property type="entry name" value="Raco-like_middle"/>
</dbReference>
<dbReference type="PANTHER" id="PTHR42895">
    <property type="entry name" value="IRON-SULFUR CLUSTER-BINDING PROTEIN-RELATED"/>
    <property type="match status" value="1"/>
</dbReference>
<dbReference type="Pfam" id="PF17651">
    <property type="entry name" value="Raco_middle"/>
    <property type="match status" value="1"/>
</dbReference>
<dbReference type="Proteomes" id="UP000007721">
    <property type="component" value="Chromosome"/>
</dbReference>
<protein>
    <recommendedName>
        <fullName evidence="5">Ferredoxin</fullName>
    </recommendedName>
</protein>
<dbReference type="KEGG" id="geo:Geob_1421"/>
<keyword evidence="4" id="KW-1185">Reference proteome</keyword>
<feature type="domain" description="RACo-like middle region" evidence="2">
    <location>
        <begin position="7"/>
        <end position="159"/>
    </location>
</feature>
<evidence type="ECO:0000313" key="3">
    <source>
        <dbReference type="EMBL" id="ACM19781.1"/>
    </source>
</evidence>
<feature type="domain" description="RACo C-terminal" evidence="1">
    <location>
        <begin position="172"/>
        <end position="420"/>
    </location>
</feature>
<evidence type="ECO:0000313" key="4">
    <source>
        <dbReference type="Proteomes" id="UP000007721"/>
    </source>
</evidence>
<evidence type="ECO:0000259" key="1">
    <source>
        <dbReference type="Pfam" id="PF14574"/>
    </source>
</evidence>
<evidence type="ECO:0008006" key="5">
    <source>
        <dbReference type="Google" id="ProtNLM"/>
    </source>
</evidence>
<evidence type="ECO:0000259" key="2">
    <source>
        <dbReference type="Pfam" id="PF17651"/>
    </source>
</evidence>
<dbReference type="PANTHER" id="PTHR42895:SF2">
    <property type="entry name" value="IRON-SULFUR CLUSTER PROTEIN"/>
    <property type="match status" value="1"/>
</dbReference>
<dbReference type="OrthoDB" id="9810588at2"/>
<dbReference type="AlphaFoldDB" id="B9M4Q5"/>
<accession>B9M4Q5</accession>
<dbReference type="STRING" id="316067.Geob_1421"/>
<dbReference type="InterPro" id="IPR052911">
    <property type="entry name" value="Corrinoid_activation_enz"/>
</dbReference>
<gene>
    <name evidence="3" type="ordered locus">Geob_1421</name>
</gene>
<dbReference type="EMBL" id="CP001390">
    <property type="protein sequence ID" value="ACM19781.1"/>
    <property type="molecule type" value="Genomic_DNA"/>
</dbReference>
<proteinExistence type="predicted"/>
<dbReference type="InterPro" id="IPR027980">
    <property type="entry name" value="RACo_C"/>
</dbReference>
<name>B9M4Q5_GEODF</name>
<reference evidence="3 4" key="1">
    <citation type="submission" date="2009-01" db="EMBL/GenBank/DDBJ databases">
        <title>Complete sequence of Geobacter sp. FRC-32.</title>
        <authorList>
            <consortium name="US DOE Joint Genome Institute"/>
            <person name="Lucas S."/>
            <person name="Copeland A."/>
            <person name="Lapidus A."/>
            <person name="Glavina del Rio T."/>
            <person name="Dalin E."/>
            <person name="Tice H."/>
            <person name="Bruce D."/>
            <person name="Goodwin L."/>
            <person name="Pitluck S."/>
            <person name="Saunders E."/>
            <person name="Brettin T."/>
            <person name="Detter J.C."/>
            <person name="Han C."/>
            <person name="Larimer F."/>
            <person name="Land M."/>
            <person name="Hauser L."/>
            <person name="Kyrpides N."/>
            <person name="Ovchinnikova G."/>
            <person name="Kostka J."/>
            <person name="Richardson P."/>
        </authorList>
    </citation>
    <scope>NUCLEOTIDE SEQUENCE [LARGE SCALE GENOMIC DNA]</scope>
    <source>
        <strain evidence="4">DSM 22248 / JCM 15807 / FRC-32</strain>
    </source>
</reference>
<dbReference type="HOGENOM" id="CLU_019091_1_0_7"/>
<dbReference type="RefSeq" id="WP_012646510.1">
    <property type="nucleotide sequence ID" value="NC_011979.1"/>
</dbReference>
<organism evidence="3 4">
    <name type="scientific">Geotalea daltonii (strain DSM 22248 / JCM 15807 / FRC-32)</name>
    <name type="common">Geobacter daltonii</name>
    <dbReference type="NCBI Taxonomy" id="316067"/>
    <lineage>
        <taxon>Bacteria</taxon>
        <taxon>Pseudomonadati</taxon>
        <taxon>Thermodesulfobacteriota</taxon>
        <taxon>Desulfuromonadia</taxon>
        <taxon>Geobacterales</taxon>
        <taxon>Geobacteraceae</taxon>
        <taxon>Geotalea</taxon>
    </lineage>
</organism>
<dbReference type="Gene3D" id="3.30.420.480">
    <property type="entry name" value="Domain of unknown function (DUF4445)"/>
    <property type="match status" value="1"/>
</dbReference>
<dbReference type="InterPro" id="IPR042259">
    <property type="entry name" value="Raco-like_middle_sf"/>
</dbReference>
<sequence length="421" mass="44560">MRSSEQLALAFDVGTTTIAASLLNRVTGERLASAGRLNPQREFGADVVTRLAAALSSHEESQTMTRLINGELESLATELCTKAGVNVADIASMAAAGNSVIQHLLLGLPVNSLAFPPYRPLFPSGMKLRTIELGWAMDVDCRILPMPGGYVGGDLVAFLFGALTEGKTDDNPCLYLDLGTNGEIALAAGEKIFATSAAAGPAFEAGNLACGMVALPGAIDRINLDKGRPEINVIGDCSPVGICGSGAIAALAAMLEQGVVDETGRLLAPEEIPSNLANHVQERQGENIFVLYRDANRCIYLSQNDIRQIQLAKSAISAGIEVLLSHAGLNKTDLKQVILTGSFGVVLSSQDLKNIGIFSENMVKNCRFVHEGALHGVETSILAADDFASLDKLAEAIKVIPLSGTPAFEKNFFEYMNFPKQ</sequence>
<dbReference type="Pfam" id="PF14574">
    <property type="entry name" value="RACo_C_ter"/>
    <property type="match status" value="1"/>
</dbReference>